<gene>
    <name evidence="7" type="ordered locus">VIT_05s0062g00300</name>
</gene>
<keyword evidence="2 4" id="KW-0328">Glycosyltransferase</keyword>
<dbReference type="Gene3D" id="3.40.50.2000">
    <property type="entry name" value="Glycogen Phosphorylase B"/>
    <property type="match status" value="2"/>
</dbReference>
<dbReference type="eggNOG" id="KOG1192">
    <property type="taxonomic scope" value="Eukaryota"/>
</dbReference>
<dbReference type="GO" id="GO:0005737">
    <property type="term" value="C:cytoplasm"/>
    <property type="evidence" value="ECO:0000318"/>
    <property type="project" value="GO_Central"/>
</dbReference>
<dbReference type="ExpressionAtlas" id="F6I4D2">
    <property type="expression patterns" value="baseline and differential"/>
</dbReference>
<evidence type="ECO:0000256" key="1">
    <source>
        <dbReference type="ARBA" id="ARBA00009995"/>
    </source>
</evidence>
<dbReference type="Pfam" id="PF00201">
    <property type="entry name" value="UDPGT"/>
    <property type="match status" value="1"/>
</dbReference>
<dbReference type="AlphaFoldDB" id="F6I4D2"/>
<evidence type="ECO:0000256" key="3">
    <source>
        <dbReference type="ARBA" id="ARBA00022679"/>
    </source>
</evidence>
<dbReference type="PANTHER" id="PTHR11926:SF1542">
    <property type="entry name" value="GLYCOSYLTRANSFERASE"/>
    <property type="match status" value="1"/>
</dbReference>
<dbReference type="PANTHER" id="PTHR11926">
    <property type="entry name" value="GLUCOSYL/GLUCURONOSYL TRANSFERASES"/>
    <property type="match status" value="1"/>
</dbReference>
<evidence type="ECO:0000256" key="4">
    <source>
        <dbReference type="RuleBase" id="RU003718"/>
    </source>
</evidence>
<protein>
    <recommendedName>
        <fullName evidence="5">Glycosyltransferase</fullName>
        <ecNumber evidence="5">2.4.1.-</ecNumber>
    </recommendedName>
</protein>
<evidence type="ECO:0000313" key="8">
    <source>
        <dbReference type="Proteomes" id="UP000009183"/>
    </source>
</evidence>
<dbReference type="PROSITE" id="PS00375">
    <property type="entry name" value="UDPGT"/>
    <property type="match status" value="1"/>
</dbReference>
<proteinExistence type="inferred from homology"/>
<keyword evidence="8" id="KW-1185">Reference proteome</keyword>
<dbReference type="STRING" id="29760.F6I4D2"/>
<feature type="region of interest" description="Disordered" evidence="6">
    <location>
        <begin position="1"/>
        <end position="32"/>
    </location>
</feature>
<dbReference type="Proteomes" id="UP000009183">
    <property type="component" value="Chromosome 5"/>
</dbReference>
<organism evidence="7 8">
    <name type="scientific">Vitis vinifera</name>
    <name type="common">Grape</name>
    <dbReference type="NCBI Taxonomy" id="29760"/>
    <lineage>
        <taxon>Eukaryota</taxon>
        <taxon>Viridiplantae</taxon>
        <taxon>Streptophyta</taxon>
        <taxon>Embryophyta</taxon>
        <taxon>Tracheophyta</taxon>
        <taxon>Spermatophyta</taxon>
        <taxon>Magnoliopsida</taxon>
        <taxon>eudicotyledons</taxon>
        <taxon>Gunneridae</taxon>
        <taxon>Pentapetalae</taxon>
        <taxon>rosids</taxon>
        <taxon>Vitales</taxon>
        <taxon>Vitaceae</taxon>
        <taxon>Viteae</taxon>
        <taxon>Vitis</taxon>
    </lineage>
</organism>
<dbReference type="PaxDb" id="29760-VIT_05s0062g00300.t01"/>
<dbReference type="EC" id="2.4.1.-" evidence="5"/>
<dbReference type="EMBL" id="FN596745">
    <property type="protein sequence ID" value="CCB61769.1"/>
    <property type="molecule type" value="Genomic_DNA"/>
</dbReference>
<sequence>MQMQMQFDTQVRFDHPLHRPNRSISTSSSSPTMTQPHFIVITYPAQGHINPSLQLAKRLIRAGAHVTFVTSTYASERMTKTPTMDGLKFVTFPDGCDSGLKQSDALQGFMSELERLGSQALTDLLIASANEGRPVTCIIYGILIPWVAEVAHSLHIPSALFWSQPVSVFNIYYYYFCGYGEVIRKKVSDSSPSIELPGLPLLGSRDIPCFLLPSNANEYNFVLSAFQKHVEMLHRDTNPTVLINTFDALEPEALRAVSKFKSIGVGPLFPTAFLGGKDPSDTSFGGDLFRRSKDYIEWLNSKPESSVIYVSFGSLAVLSKQQSEEIARGLLDSGRPFLWVIRAKEKGEEEKEEDKLSCYAELEQQGMIVPWCSQVEVLSNPSLGCFVTHCGWNSTLESLASGVPVVAFPQWTDQSTNAKLAEDVWKTGVRVTVNQEGIVESDEIKRCLELVMGDGEEAKEMRRNAKKWKGLAREAVMEGGSSDKNLKNFMDESKQKGTSSQFLRYIITDVIALFPQFVTTNFILSPLRII</sequence>
<dbReference type="FunFam" id="3.40.50.2000:FF:000167">
    <property type="entry name" value="Glycosyltransferase"/>
    <property type="match status" value="1"/>
</dbReference>
<accession>F6I4D2</accession>
<dbReference type="CDD" id="cd03784">
    <property type="entry name" value="GT1_Gtf-like"/>
    <property type="match status" value="1"/>
</dbReference>
<name>F6I4D2_VITVI</name>
<evidence type="ECO:0000256" key="5">
    <source>
        <dbReference type="RuleBase" id="RU362057"/>
    </source>
</evidence>
<comment type="similarity">
    <text evidence="1 4">Belongs to the UDP-glycosyltransferase family.</text>
</comment>
<dbReference type="SMR" id="F6I4D2"/>
<dbReference type="FunCoup" id="F6I4D2">
    <property type="interactions" value="77"/>
</dbReference>
<dbReference type="HOGENOM" id="CLU_001724_0_1_1"/>
<reference evidence="8" key="1">
    <citation type="journal article" date="2007" name="Nature">
        <title>The grapevine genome sequence suggests ancestral hexaploidization in major angiosperm phyla.</title>
        <authorList>
            <consortium name="The French-Italian Public Consortium for Grapevine Genome Characterization."/>
            <person name="Jaillon O."/>
            <person name="Aury J.-M."/>
            <person name="Noel B."/>
            <person name="Policriti A."/>
            <person name="Clepet C."/>
            <person name="Casagrande A."/>
            <person name="Choisne N."/>
            <person name="Aubourg S."/>
            <person name="Vitulo N."/>
            <person name="Jubin C."/>
            <person name="Vezzi A."/>
            <person name="Legeai F."/>
            <person name="Hugueney P."/>
            <person name="Dasilva C."/>
            <person name="Horner D."/>
            <person name="Mica E."/>
            <person name="Jublot D."/>
            <person name="Poulain J."/>
            <person name="Bruyere C."/>
            <person name="Billault A."/>
            <person name="Segurens B."/>
            <person name="Gouyvenoux M."/>
            <person name="Ugarte E."/>
            <person name="Cattonaro F."/>
            <person name="Anthouard V."/>
            <person name="Vico V."/>
            <person name="Del Fabbro C."/>
            <person name="Alaux M."/>
            <person name="Di Gaspero G."/>
            <person name="Dumas V."/>
            <person name="Felice N."/>
            <person name="Paillard S."/>
            <person name="Juman I."/>
            <person name="Moroldo M."/>
            <person name="Scalabrin S."/>
            <person name="Canaguier A."/>
            <person name="Le Clainche I."/>
            <person name="Malacrida G."/>
            <person name="Durand E."/>
            <person name="Pesole G."/>
            <person name="Laucou V."/>
            <person name="Chatelet P."/>
            <person name="Merdinoglu D."/>
            <person name="Delledonne M."/>
            <person name="Pezzotti M."/>
            <person name="Lecharny A."/>
            <person name="Scarpelli C."/>
            <person name="Artiguenave F."/>
            <person name="Pe M.E."/>
            <person name="Valle G."/>
            <person name="Morgante M."/>
            <person name="Caboche M."/>
            <person name="Adam-Blondon A.-F."/>
            <person name="Weissenbach J."/>
            <person name="Quetier F."/>
            <person name="Wincker P."/>
        </authorList>
    </citation>
    <scope>NUCLEOTIDE SEQUENCE [LARGE SCALE GENOMIC DNA]</scope>
    <source>
        <strain evidence="8">cv. Pinot noir / PN40024</strain>
    </source>
</reference>
<dbReference type="InterPro" id="IPR002213">
    <property type="entry name" value="UDP_glucos_trans"/>
</dbReference>
<dbReference type="GO" id="GO:0080044">
    <property type="term" value="F:quercetin 7-O-glucosyltransferase activity"/>
    <property type="evidence" value="ECO:0000318"/>
    <property type="project" value="GO_Central"/>
</dbReference>
<dbReference type="FunFam" id="3.40.50.2000:FF:000019">
    <property type="entry name" value="Glycosyltransferase"/>
    <property type="match status" value="1"/>
</dbReference>
<evidence type="ECO:0000313" key="7">
    <source>
        <dbReference type="EMBL" id="CCB61769.1"/>
    </source>
</evidence>
<dbReference type="InParanoid" id="F6I4D2"/>
<evidence type="ECO:0000256" key="2">
    <source>
        <dbReference type="ARBA" id="ARBA00022676"/>
    </source>
</evidence>
<evidence type="ECO:0000256" key="6">
    <source>
        <dbReference type="SAM" id="MobiDB-lite"/>
    </source>
</evidence>
<dbReference type="GO" id="GO:0080043">
    <property type="term" value="F:quercetin 3-O-glucosyltransferase activity"/>
    <property type="evidence" value="ECO:0000318"/>
    <property type="project" value="GO_Central"/>
</dbReference>
<keyword evidence="3 4" id="KW-0808">Transferase</keyword>
<dbReference type="SUPFAM" id="SSF53756">
    <property type="entry name" value="UDP-Glycosyltransferase/glycogen phosphorylase"/>
    <property type="match status" value="1"/>
</dbReference>
<dbReference type="InterPro" id="IPR035595">
    <property type="entry name" value="UDP_glycos_trans_CS"/>
</dbReference>